<dbReference type="InterPro" id="IPR001451">
    <property type="entry name" value="Hexapep"/>
</dbReference>
<accession>A0A5D5AN70</accession>
<dbReference type="PANTHER" id="PTHR43300">
    <property type="entry name" value="ACETYLTRANSFERASE"/>
    <property type="match status" value="1"/>
</dbReference>
<dbReference type="InterPro" id="IPR011004">
    <property type="entry name" value="Trimer_LpxA-like_sf"/>
</dbReference>
<proteinExistence type="predicted"/>
<dbReference type="Gene3D" id="2.160.10.10">
    <property type="entry name" value="Hexapeptide repeat proteins"/>
    <property type="match status" value="1"/>
</dbReference>
<dbReference type="SUPFAM" id="SSF51161">
    <property type="entry name" value="Trimeric LpxA-like enzymes"/>
    <property type="match status" value="1"/>
</dbReference>
<dbReference type="Proteomes" id="UP000324104">
    <property type="component" value="Unassembled WGS sequence"/>
</dbReference>
<evidence type="ECO:0000313" key="4">
    <source>
        <dbReference type="Proteomes" id="UP000324104"/>
    </source>
</evidence>
<keyword evidence="4" id="KW-1185">Reference proteome</keyword>
<dbReference type="EMBL" id="VTAW01000009">
    <property type="protein sequence ID" value="TYT62347.1"/>
    <property type="molecule type" value="Genomic_DNA"/>
</dbReference>
<dbReference type="AlphaFoldDB" id="A0A5D5AN70"/>
<dbReference type="InterPro" id="IPR018357">
    <property type="entry name" value="Hexapep_transf_CS"/>
</dbReference>
<evidence type="ECO:0000256" key="1">
    <source>
        <dbReference type="ARBA" id="ARBA00022679"/>
    </source>
</evidence>
<dbReference type="RefSeq" id="WP_149081167.1">
    <property type="nucleotide sequence ID" value="NZ_VTAW01000009.1"/>
</dbReference>
<gene>
    <name evidence="3" type="ORF">FYC77_09010</name>
</gene>
<comment type="caution">
    <text evidence="3">The sequence shown here is derived from an EMBL/GenBank/DDBJ whole genome shotgun (WGS) entry which is preliminary data.</text>
</comment>
<dbReference type="CDD" id="cd03349">
    <property type="entry name" value="LbH_XAT"/>
    <property type="match status" value="1"/>
</dbReference>
<feature type="region of interest" description="Disordered" evidence="2">
    <location>
        <begin position="231"/>
        <end position="254"/>
    </location>
</feature>
<dbReference type="InterPro" id="IPR050179">
    <property type="entry name" value="Trans_hexapeptide_repeat"/>
</dbReference>
<keyword evidence="1 3" id="KW-0808">Transferase</keyword>
<dbReference type="Pfam" id="PF00132">
    <property type="entry name" value="Hexapep"/>
    <property type="match status" value="1"/>
</dbReference>
<dbReference type="GO" id="GO:0016740">
    <property type="term" value="F:transferase activity"/>
    <property type="evidence" value="ECO:0007669"/>
    <property type="project" value="UniProtKB-KW"/>
</dbReference>
<dbReference type="PROSITE" id="PS00101">
    <property type="entry name" value="HEXAPEP_TRANSFERASES"/>
    <property type="match status" value="1"/>
</dbReference>
<name>A0A5D5AN70_9EURY</name>
<reference evidence="3 4" key="1">
    <citation type="submission" date="2019-08" db="EMBL/GenBank/DDBJ databases">
        <title>Archaea genome.</title>
        <authorList>
            <person name="Kajale S."/>
            <person name="Shouche Y."/>
            <person name="Deshpande N."/>
            <person name="Sharma A."/>
        </authorList>
    </citation>
    <scope>NUCLEOTIDE SEQUENCE [LARGE SCALE GENOMIC DNA]</scope>
    <source>
        <strain evidence="3 4">ESP3B_9</strain>
    </source>
</reference>
<organism evidence="3 4">
    <name type="scientific">Natrialba swarupiae</name>
    <dbReference type="NCBI Taxonomy" id="2448032"/>
    <lineage>
        <taxon>Archaea</taxon>
        <taxon>Methanobacteriati</taxon>
        <taxon>Methanobacteriota</taxon>
        <taxon>Stenosarchaea group</taxon>
        <taxon>Halobacteria</taxon>
        <taxon>Halobacteriales</taxon>
        <taxon>Natrialbaceae</taxon>
        <taxon>Natrialba</taxon>
    </lineage>
</organism>
<sequence length="254" mass="27530">MTLATVLDRSLSILGYPPVACELVGRISGPMSFSIASTARISKGCLLRGTVDLGPRTRLSRGCVLNGDVTIGRRTNLEPNCDLVGEIEIGNYCAIARRATFQETNHETGKPAMQIRLYDEVLESDLPPTSSGPITIGNDVWIGTRATILSGVTIGDGAVVGAGAIVTDDVEPYSIVAGVPAEHIKWRFPREIREKLLALEWWEWDEETIRANREFFEREIRDAADVPSVVVRDGSDNAGPDAHPSVTLSASSRD</sequence>
<protein>
    <submittedName>
        <fullName evidence="3">Antibiotic acetyltransferase</fullName>
    </submittedName>
</protein>
<evidence type="ECO:0000256" key="2">
    <source>
        <dbReference type="SAM" id="MobiDB-lite"/>
    </source>
</evidence>
<evidence type="ECO:0000313" key="3">
    <source>
        <dbReference type="EMBL" id="TYT62347.1"/>
    </source>
</evidence>